<dbReference type="Proteomes" id="UP000239415">
    <property type="component" value="Unassembled WGS sequence"/>
</dbReference>
<organism evidence="4 5">
    <name type="scientific">Actinoplanes italicus</name>
    <dbReference type="NCBI Taxonomy" id="113567"/>
    <lineage>
        <taxon>Bacteria</taxon>
        <taxon>Bacillati</taxon>
        <taxon>Actinomycetota</taxon>
        <taxon>Actinomycetes</taxon>
        <taxon>Micromonosporales</taxon>
        <taxon>Micromonosporaceae</taxon>
        <taxon>Actinoplanes</taxon>
    </lineage>
</organism>
<feature type="signal peptide" evidence="3">
    <location>
        <begin position="1"/>
        <end position="30"/>
    </location>
</feature>
<name>A0A2T0KAA4_9ACTN</name>
<dbReference type="OrthoDB" id="4424311at2"/>
<keyword evidence="5" id="KW-1185">Reference proteome</keyword>
<dbReference type="NCBIfam" id="TIGR03773">
    <property type="entry name" value="anch_rpt_wall"/>
    <property type="match status" value="1"/>
</dbReference>
<protein>
    <submittedName>
        <fullName evidence="4">Putative ABC transporter-associated repeat protein</fullName>
    </submittedName>
</protein>
<feature type="transmembrane region" description="Helical" evidence="2">
    <location>
        <begin position="474"/>
        <end position="494"/>
    </location>
</feature>
<gene>
    <name evidence="4" type="ORF">CLV67_109326</name>
</gene>
<feature type="region of interest" description="Disordered" evidence="1">
    <location>
        <begin position="55"/>
        <end position="80"/>
    </location>
</feature>
<dbReference type="InterPro" id="IPR006311">
    <property type="entry name" value="TAT_signal"/>
</dbReference>
<keyword evidence="3" id="KW-0732">Signal</keyword>
<dbReference type="EMBL" id="PVMZ01000009">
    <property type="protein sequence ID" value="PRX20061.1"/>
    <property type="molecule type" value="Genomic_DNA"/>
</dbReference>
<keyword evidence="2" id="KW-1133">Transmembrane helix</keyword>
<dbReference type="InterPro" id="IPR022395">
    <property type="entry name" value="CHP03773_ABC_transptr-like"/>
</dbReference>
<feature type="chain" id="PRO_5038837671" evidence="3">
    <location>
        <begin position="31"/>
        <end position="511"/>
    </location>
</feature>
<keyword evidence="2" id="KW-0472">Membrane</keyword>
<comment type="caution">
    <text evidence="4">The sequence shown here is derived from an EMBL/GenBank/DDBJ whole genome shotgun (WGS) entry which is preliminary data.</text>
</comment>
<evidence type="ECO:0000256" key="3">
    <source>
        <dbReference type="SAM" id="SignalP"/>
    </source>
</evidence>
<keyword evidence="2" id="KW-0812">Transmembrane</keyword>
<dbReference type="InterPro" id="IPR022435">
    <property type="entry name" value="Surface-anchored_actinobac"/>
</dbReference>
<dbReference type="RefSeq" id="WP_106321959.1">
    <property type="nucleotide sequence ID" value="NZ_BOMO01000082.1"/>
</dbReference>
<reference evidence="4 5" key="1">
    <citation type="submission" date="2018-03" db="EMBL/GenBank/DDBJ databases">
        <title>Genomic Encyclopedia of Archaeal and Bacterial Type Strains, Phase II (KMG-II): from individual species to whole genera.</title>
        <authorList>
            <person name="Goeker M."/>
        </authorList>
    </citation>
    <scope>NUCLEOTIDE SEQUENCE [LARGE SCALE GENOMIC DNA]</scope>
    <source>
        <strain evidence="4 5">DSM 43146</strain>
    </source>
</reference>
<dbReference type="NCBIfam" id="TIGR03769">
    <property type="entry name" value="P_ac_wall_RPT"/>
    <property type="match status" value="1"/>
</dbReference>
<dbReference type="AlphaFoldDB" id="A0A2T0KAA4"/>
<evidence type="ECO:0000256" key="2">
    <source>
        <dbReference type="SAM" id="Phobius"/>
    </source>
</evidence>
<dbReference type="NCBIfam" id="NF038134">
    <property type="entry name" value="choice_anch_M"/>
    <property type="match status" value="2"/>
</dbReference>
<evidence type="ECO:0000313" key="4">
    <source>
        <dbReference type="EMBL" id="PRX20061.1"/>
    </source>
</evidence>
<feature type="region of interest" description="Disordered" evidence="1">
    <location>
        <begin position="217"/>
        <end position="238"/>
    </location>
</feature>
<feature type="compositionally biased region" description="Low complexity" evidence="1">
    <location>
        <begin position="217"/>
        <end position="231"/>
    </location>
</feature>
<dbReference type="PROSITE" id="PS51318">
    <property type="entry name" value="TAT"/>
    <property type="match status" value="1"/>
</dbReference>
<feature type="compositionally biased region" description="Basic and acidic residues" evidence="1">
    <location>
        <begin position="55"/>
        <end position="64"/>
    </location>
</feature>
<proteinExistence type="predicted"/>
<evidence type="ECO:0000256" key="1">
    <source>
        <dbReference type="SAM" id="MobiDB-lite"/>
    </source>
</evidence>
<accession>A0A2T0KAA4</accession>
<evidence type="ECO:0000313" key="5">
    <source>
        <dbReference type="Proteomes" id="UP000239415"/>
    </source>
</evidence>
<sequence>MSRNTSRGLRKTIAAGTASLAVALSGGAPAAAASGAPDADGADLVVLSVESGELRMSFRGDGPPREGGAGEGKSGADPGSVRFVASGTPVGVVPGDPAFAFLGRPGSPVWSLQEGSPFSTFDTTGVSRGEVTLELVSVDGPGSFAAYTLSEWGRPTVLLDSDGRKSTRLSAGQRLGGVVWLFDAVGEYRVTLRASTGTGTRALSDEAVYTVAVTGLPPTATPATARPQQAADAEREAPAAQKAAAQQAAQKTAAQKTAAATGKRVIADGHVDMGPQLSGNTLTVRLKDDSTTPPTWRELADVTLKVTDRARIDVPAGDGYAFLGEAGDKVYLLPQSQQAGIVWPGWNTQHESVVGGTKGTVTWRLKQVDGPGEFKLFLTGSFGTPEVVFDSAERLPQQLGIAPNTHAHGNWAFTKAGVYRLTVEMAATTTAGKAVSDTKTLTFAVGDATDAGSGSGGGTVADQSGDLAKTGTDIVSIAGGGALLLTLGTAAVVLTRRRRSDAGHLSTAESS</sequence>